<organism evidence="2 3">
    <name type="scientific">Campylobacter concisus</name>
    <dbReference type="NCBI Taxonomy" id="199"/>
    <lineage>
        <taxon>Bacteria</taxon>
        <taxon>Pseudomonadati</taxon>
        <taxon>Campylobacterota</taxon>
        <taxon>Epsilonproteobacteria</taxon>
        <taxon>Campylobacterales</taxon>
        <taxon>Campylobacteraceae</taxon>
        <taxon>Campylobacter</taxon>
    </lineage>
</organism>
<reference evidence="2 3" key="1">
    <citation type="journal article" date="2018" name="Emerg. Microbes Infect.">
        <title>Genomic analysis of oral Campylobacter concisus strains identified a potential bacterial molecular marker associated with active Crohn's disease.</title>
        <authorList>
            <person name="Liu F."/>
            <person name="Ma R."/>
            <person name="Tay C.Y.A."/>
            <person name="Octavia S."/>
            <person name="Lan R."/>
            <person name="Chung H.K.L."/>
            <person name="Riordan S.M."/>
            <person name="Grimm M.C."/>
            <person name="Leong R.W."/>
            <person name="Tanaka M.M."/>
            <person name="Connor S."/>
            <person name="Zhang L."/>
        </authorList>
    </citation>
    <scope>NUCLEOTIDE SEQUENCE [LARGE SCALE GENOMIC DNA]</scope>
    <source>
        <strain evidence="2 3">P1CDO2</strain>
    </source>
</reference>
<accession>A0A7S9RF77</accession>
<keyword evidence="1" id="KW-0812">Transmembrane</keyword>
<sequence>MATIKSSSQLAATACLFGLVATFIYYIFFEYLLVHQERMSLRPIIFIKPLAYAVVLAVIYSAIKQIAHTLNEIRLRINFLFFSILFVIFTIAKATTDYIYIYAYDYTFLISLVYAMP</sequence>
<keyword evidence="1" id="KW-0472">Membrane</keyword>
<dbReference type="EMBL" id="CP060707">
    <property type="protein sequence ID" value="QPH90671.1"/>
    <property type="molecule type" value="Genomic_DNA"/>
</dbReference>
<feature type="transmembrane region" description="Helical" evidence="1">
    <location>
        <begin position="45"/>
        <end position="63"/>
    </location>
</feature>
<proteinExistence type="predicted"/>
<dbReference type="RefSeq" id="WP_103558182.1">
    <property type="nucleotide sequence ID" value="NZ_CP060707.1"/>
</dbReference>
<keyword evidence="1" id="KW-1133">Transmembrane helix</keyword>
<feature type="transmembrane region" description="Helical" evidence="1">
    <location>
        <begin position="75"/>
        <end position="92"/>
    </location>
</feature>
<feature type="transmembrane region" description="Helical" evidence="1">
    <location>
        <begin position="12"/>
        <end position="33"/>
    </location>
</feature>
<gene>
    <name evidence="2" type="ORF">CVT00_03830</name>
</gene>
<dbReference type="Proteomes" id="UP000594508">
    <property type="component" value="Chromosome"/>
</dbReference>
<evidence type="ECO:0000256" key="1">
    <source>
        <dbReference type="SAM" id="Phobius"/>
    </source>
</evidence>
<evidence type="ECO:0000313" key="3">
    <source>
        <dbReference type="Proteomes" id="UP000594508"/>
    </source>
</evidence>
<name>A0A7S9RF77_9BACT</name>
<evidence type="ECO:0000313" key="2">
    <source>
        <dbReference type="EMBL" id="QPH90671.1"/>
    </source>
</evidence>
<protein>
    <submittedName>
        <fullName evidence="2">Uncharacterized protein</fullName>
    </submittedName>
</protein>
<dbReference type="AlphaFoldDB" id="A0A7S9RF77"/>